<protein>
    <submittedName>
        <fullName evidence="1">Uncharacterized protein</fullName>
    </submittedName>
</protein>
<organism evidence="1 2">
    <name type="scientific">Dryococelus australis</name>
    <dbReference type="NCBI Taxonomy" id="614101"/>
    <lineage>
        <taxon>Eukaryota</taxon>
        <taxon>Metazoa</taxon>
        <taxon>Ecdysozoa</taxon>
        <taxon>Arthropoda</taxon>
        <taxon>Hexapoda</taxon>
        <taxon>Insecta</taxon>
        <taxon>Pterygota</taxon>
        <taxon>Neoptera</taxon>
        <taxon>Polyneoptera</taxon>
        <taxon>Phasmatodea</taxon>
        <taxon>Verophasmatodea</taxon>
        <taxon>Anareolatae</taxon>
        <taxon>Phasmatidae</taxon>
        <taxon>Eurycanthinae</taxon>
        <taxon>Dryococelus</taxon>
    </lineage>
</organism>
<dbReference type="Proteomes" id="UP001159363">
    <property type="component" value="Chromosome 4"/>
</dbReference>
<sequence>MKQSVLENCQRRTLLARLACPQLYLEVVFVTRWKYSDQTIYGQPLGRNQSTIVKFLSLCPLQLVKQLDDVIQQDTRVVLRHSFLDLVKLSLHEAEQYPGSRTSAGFQKSVEKLFETRTSRFPQNGDVPTDCVTVGRLRGENGRIFPAPLPQHTSSICPVHCGYLRKPSGQPRHVPCRSLASGRNTLSFSRIHYGSCFVRRVCSAQSKHQLTLKHFTKRHYLHDRSRVYVLRFSLHPQSEVALRSWFYISGIHEQQDLSENWDLKHPLSVGTAVTTVQCDWYRHESVFPSDWFSFPNKSRGKQVAHRYTSQHTNDTDLNIYRAAESSVMLDNKAKFSYLEAVIFREKDFETRYSSSHSYNARLQNDKTNKCSKFTLPTAMYFPARYVGCMQNAQSLSAIYSHGHCHAPVFTACELHDLVDTTELGSFPYRVPYNRHIRCSMAASSHHYLTAIPQRLDFSPPNKANWVQSPAGSRPDSSKLESCQMLLLVGRFSRGYPVSPLLYSYAAPFSTHLTLIGFEDLFKRRRNHATQLLSIW</sequence>
<accession>A0ABQ9HEM9</accession>
<evidence type="ECO:0000313" key="1">
    <source>
        <dbReference type="EMBL" id="KAJ8882636.1"/>
    </source>
</evidence>
<comment type="caution">
    <text evidence="1">The sequence shown here is derived from an EMBL/GenBank/DDBJ whole genome shotgun (WGS) entry which is preliminary data.</text>
</comment>
<proteinExistence type="predicted"/>
<gene>
    <name evidence="1" type="ORF">PR048_014448</name>
</gene>
<evidence type="ECO:0000313" key="2">
    <source>
        <dbReference type="Proteomes" id="UP001159363"/>
    </source>
</evidence>
<name>A0ABQ9HEM9_9NEOP</name>
<dbReference type="EMBL" id="JARBHB010000005">
    <property type="protein sequence ID" value="KAJ8882636.1"/>
    <property type="molecule type" value="Genomic_DNA"/>
</dbReference>
<keyword evidence="2" id="KW-1185">Reference proteome</keyword>
<reference evidence="1 2" key="1">
    <citation type="submission" date="2023-02" db="EMBL/GenBank/DDBJ databases">
        <title>LHISI_Scaffold_Assembly.</title>
        <authorList>
            <person name="Stuart O.P."/>
            <person name="Cleave R."/>
            <person name="Magrath M.J.L."/>
            <person name="Mikheyev A.S."/>
        </authorList>
    </citation>
    <scope>NUCLEOTIDE SEQUENCE [LARGE SCALE GENOMIC DNA]</scope>
    <source>
        <strain evidence="1">Daus_M_001</strain>
        <tissue evidence="1">Leg muscle</tissue>
    </source>
</reference>